<dbReference type="InterPro" id="IPR010982">
    <property type="entry name" value="Lambda_DNA-bd_dom_sf"/>
</dbReference>
<protein>
    <submittedName>
        <fullName evidence="2">Transcriptional regulator</fullName>
    </submittedName>
</protein>
<comment type="caution">
    <text evidence="2">The sequence shown here is derived from an EMBL/GenBank/DDBJ whole genome shotgun (WGS) entry which is preliminary data.</text>
</comment>
<reference evidence="2 3" key="1">
    <citation type="journal article" date="2016" name="Appl. Environ. Microbiol.">
        <title>Lack of Overt Genome Reduction in the Bryostatin-Producing Bryozoan Symbiont "Candidatus Endobugula sertula".</title>
        <authorList>
            <person name="Miller I.J."/>
            <person name="Vanee N."/>
            <person name="Fong S.S."/>
            <person name="Lim-Fong G.E."/>
            <person name="Kwan J.C."/>
        </authorList>
    </citation>
    <scope>NUCLEOTIDE SEQUENCE [LARGE SCALE GENOMIC DNA]</scope>
    <source>
        <strain evidence="2">AB1-4</strain>
    </source>
</reference>
<proteinExistence type="predicted"/>
<evidence type="ECO:0000259" key="1">
    <source>
        <dbReference type="PROSITE" id="PS50943"/>
    </source>
</evidence>
<dbReference type="SUPFAM" id="SSF47413">
    <property type="entry name" value="lambda repressor-like DNA-binding domains"/>
    <property type="match status" value="1"/>
</dbReference>
<dbReference type="GO" id="GO:0003677">
    <property type="term" value="F:DNA binding"/>
    <property type="evidence" value="ECO:0007669"/>
    <property type="project" value="InterPro"/>
</dbReference>
<dbReference type="PROSITE" id="PS50943">
    <property type="entry name" value="HTH_CROC1"/>
    <property type="match status" value="1"/>
</dbReference>
<dbReference type="AlphaFoldDB" id="A0A1D2QQB1"/>
<dbReference type="Gene3D" id="1.10.260.40">
    <property type="entry name" value="lambda repressor-like DNA-binding domains"/>
    <property type="match status" value="1"/>
</dbReference>
<dbReference type="STRING" id="62101.AB835_07090"/>
<feature type="domain" description="HTH cro/C1-type" evidence="1">
    <location>
        <begin position="34"/>
        <end position="87"/>
    </location>
</feature>
<organism evidence="2 3">
    <name type="scientific">Candidatus Endobugula sertula</name>
    <name type="common">Bugula neritina bacterial symbiont</name>
    <dbReference type="NCBI Taxonomy" id="62101"/>
    <lineage>
        <taxon>Bacteria</taxon>
        <taxon>Pseudomonadati</taxon>
        <taxon>Pseudomonadota</taxon>
        <taxon>Gammaproteobacteria</taxon>
        <taxon>Cellvibrionales</taxon>
        <taxon>Cellvibrionaceae</taxon>
        <taxon>Candidatus Endobugula</taxon>
    </lineage>
</organism>
<dbReference type="Proteomes" id="UP000242502">
    <property type="component" value="Unassembled WGS sequence"/>
</dbReference>
<dbReference type="CDD" id="cd00093">
    <property type="entry name" value="HTH_XRE"/>
    <property type="match status" value="1"/>
</dbReference>
<gene>
    <name evidence="2" type="ORF">AB835_07090</name>
</gene>
<accession>A0A1D2QQB1</accession>
<dbReference type="SMART" id="SM00530">
    <property type="entry name" value="HTH_XRE"/>
    <property type="match status" value="1"/>
</dbReference>
<dbReference type="EMBL" id="MDLC01000021">
    <property type="protein sequence ID" value="ODS23775.1"/>
    <property type="molecule type" value="Genomic_DNA"/>
</dbReference>
<sequence>MARTTDDFIANLSKERQDIIQQGFQELDAEYMALQELRKAMAFTQEQIADELDMDQGNLSKLEKRTDLMLSTLRRYIEAMGGSLKLVAEFPERPPIEVTGFGDTPPQQ</sequence>
<name>A0A1D2QQB1_9GAMM</name>
<dbReference type="Pfam" id="PF01381">
    <property type="entry name" value="HTH_3"/>
    <property type="match status" value="1"/>
</dbReference>
<evidence type="ECO:0000313" key="2">
    <source>
        <dbReference type="EMBL" id="ODS23775.1"/>
    </source>
</evidence>
<evidence type="ECO:0000313" key="3">
    <source>
        <dbReference type="Proteomes" id="UP000242502"/>
    </source>
</evidence>
<dbReference type="InterPro" id="IPR001387">
    <property type="entry name" value="Cro/C1-type_HTH"/>
</dbReference>